<keyword evidence="2" id="KW-1185">Reference proteome</keyword>
<organism evidence="1 2">
    <name type="scientific">Peptoniphilus faecalis</name>
    <dbReference type="NCBI Taxonomy" id="2731255"/>
    <lineage>
        <taxon>Bacteria</taxon>
        <taxon>Bacillati</taxon>
        <taxon>Bacillota</taxon>
        <taxon>Tissierellia</taxon>
        <taxon>Tissierellales</taxon>
        <taxon>Peptoniphilaceae</taxon>
        <taxon>Peptoniphilus</taxon>
    </lineage>
</organism>
<protein>
    <submittedName>
        <fullName evidence="1">Uncharacterized protein</fullName>
    </submittedName>
</protein>
<dbReference type="EMBL" id="JABDSR010000008">
    <property type="protein sequence ID" value="NMW85505.1"/>
    <property type="molecule type" value="Genomic_DNA"/>
</dbReference>
<evidence type="ECO:0000313" key="1">
    <source>
        <dbReference type="EMBL" id="NMW85505.1"/>
    </source>
</evidence>
<name>A0A848RHN9_9FIRM</name>
<sequence length="181" mass="20548">MQKTKNYNLNKPEPDDYVIVGDLNYNMDEIDKLIKAVNDALEVLSTNGVNLLDLLKKKADLDNRGKVLVSQLPDLDVYKDVLMYEARGNFPYTGNSKKLYVDMAGSKIYRWTGSTYVELSPQLKIGEVKGTAFDGARGKALEDAMKDRYTKKEVNDLLNAYKKEIIEEIHSDIIEQILAYS</sequence>
<accession>A0A848RHN9</accession>
<dbReference type="AlphaFoldDB" id="A0A848RHN9"/>
<reference evidence="1" key="1">
    <citation type="submission" date="2020-04" db="EMBL/GenBank/DDBJ databases">
        <title>Peptoniphilus sp. nov. isolated from swine feces.</title>
        <authorList>
            <person name="Ryu S.W."/>
        </authorList>
    </citation>
    <scope>NUCLEOTIDE SEQUENCE [LARGE SCALE GENOMIC DNA]</scope>
    <source>
        <strain evidence="1">AGMB00490</strain>
    </source>
</reference>
<dbReference type="Proteomes" id="UP000568273">
    <property type="component" value="Unassembled WGS sequence"/>
</dbReference>
<comment type="caution">
    <text evidence="1">The sequence shown here is derived from an EMBL/GenBank/DDBJ whole genome shotgun (WGS) entry which is preliminary data.</text>
</comment>
<proteinExistence type="predicted"/>
<evidence type="ECO:0000313" key="2">
    <source>
        <dbReference type="Proteomes" id="UP000568273"/>
    </source>
</evidence>
<gene>
    <name evidence="1" type="ORF">HKO22_07135</name>
</gene>
<dbReference type="RefSeq" id="WP_169969575.1">
    <property type="nucleotide sequence ID" value="NZ_JABDSR010000008.1"/>
</dbReference>